<dbReference type="SUPFAM" id="SSF56672">
    <property type="entry name" value="DNA/RNA polymerases"/>
    <property type="match status" value="1"/>
</dbReference>
<evidence type="ECO:0000313" key="3">
    <source>
        <dbReference type="EMBL" id="KXZ52086.1"/>
    </source>
</evidence>
<dbReference type="CDD" id="cd01650">
    <property type="entry name" value="RT_nLTR_like"/>
    <property type="match status" value="1"/>
</dbReference>
<feature type="domain" description="Reverse transcriptase" evidence="2">
    <location>
        <begin position="270"/>
        <end position="519"/>
    </location>
</feature>
<gene>
    <name evidence="3" type="ORF">GPECTOR_10g1109</name>
</gene>
<proteinExistence type="predicted"/>
<dbReference type="PANTHER" id="PTHR19446">
    <property type="entry name" value="REVERSE TRANSCRIPTASES"/>
    <property type="match status" value="1"/>
</dbReference>
<dbReference type="STRING" id="33097.A0A150GQE3"/>
<dbReference type="AlphaFoldDB" id="A0A150GQE3"/>
<dbReference type="Pfam" id="PF00078">
    <property type="entry name" value="RVT_1"/>
    <property type="match status" value="1"/>
</dbReference>
<dbReference type="InterPro" id="IPR000477">
    <property type="entry name" value="RT_dom"/>
</dbReference>
<dbReference type="InterPro" id="IPR043502">
    <property type="entry name" value="DNA/RNA_pol_sf"/>
</dbReference>
<name>A0A150GQE3_GONPE</name>
<dbReference type="OrthoDB" id="536038at2759"/>
<dbReference type="Proteomes" id="UP000075714">
    <property type="component" value="Unassembled WGS sequence"/>
</dbReference>
<keyword evidence="4" id="KW-1185">Reference proteome</keyword>
<evidence type="ECO:0000259" key="2">
    <source>
        <dbReference type="PROSITE" id="PS50878"/>
    </source>
</evidence>
<evidence type="ECO:0000313" key="4">
    <source>
        <dbReference type="Proteomes" id="UP000075714"/>
    </source>
</evidence>
<accession>A0A150GQE3</accession>
<dbReference type="PROSITE" id="PS50878">
    <property type="entry name" value="RT_POL"/>
    <property type="match status" value="1"/>
</dbReference>
<feature type="region of interest" description="Disordered" evidence="1">
    <location>
        <begin position="116"/>
        <end position="161"/>
    </location>
</feature>
<sequence length="519" mass="55511">MAHSELKQSIGVWLDQQVATAPIGYDHPAETILAWWLGFKRRLTANIKRLNHEAEARRRRPSATVQQLQTAAQEAAAALDAAPHDLGRLTAAVEAQVAVSGAMRADAKSNVLAARRSRISEGERPSRGLTNLVHEANGGGDGGGPAPTTLRDPTSGQLISDPARVPQIIANYWRDVSALPTETELPTATKQAALAEVMAALRAHPLRLPADPEGDQLGSPEVSSAEDIKALRATPRGKAPGWDGLPADIYKGFTRQVSPLLAALYTAIGGFGTSGSMPPQFTDGVIKVLYKKGDPTEPGNYRPITLLNTDYRILAKALATRLGPALSAAISAEQTAFLPGRLIGSNIFALRHLPHLHRRQGRSAIVAFLDFAKAYDMVHRDFLLAAMEELGATEQLRKWVATLLANTRAQALVGGHLSTSVSMAAGVRQGCPLAPLLYLFVAQALLWWLQKKGIGIRLDPTNPECTTAVQFADDGQVLLDGESAVPAFLAAMQTFAAASGQRLNCTKVELLKMPKPPIP</sequence>
<organism evidence="3 4">
    <name type="scientific">Gonium pectorale</name>
    <name type="common">Green alga</name>
    <dbReference type="NCBI Taxonomy" id="33097"/>
    <lineage>
        <taxon>Eukaryota</taxon>
        <taxon>Viridiplantae</taxon>
        <taxon>Chlorophyta</taxon>
        <taxon>core chlorophytes</taxon>
        <taxon>Chlorophyceae</taxon>
        <taxon>CS clade</taxon>
        <taxon>Chlamydomonadales</taxon>
        <taxon>Volvocaceae</taxon>
        <taxon>Gonium</taxon>
    </lineage>
</organism>
<protein>
    <recommendedName>
        <fullName evidence="2">Reverse transcriptase domain-containing protein</fullName>
    </recommendedName>
</protein>
<comment type="caution">
    <text evidence="3">The sequence shown here is derived from an EMBL/GenBank/DDBJ whole genome shotgun (WGS) entry which is preliminary data.</text>
</comment>
<reference evidence="4" key="1">
    <citation type="journal article" date="2016" name="Nat. Commun.">
        <title>The Gonium pectorale genome demonstrates co-option of cell cycle regulation during the evolution of multicellularity.</title>
        <authorList>
            <person name="Hanschen E.R."/>
            <person name="Marriage T.N."/>
            <person name="Ferris P.J."/>
            <person name="Hamaji T."/>
            <person name="Toyoda A."/>
            <person name="Fujiyama A."/>
            <person name="Neme R."/>
            <person name="Noguchi H."/>
            <person name="Minakuchi Y."/>
            <person name="Suzuki M."/>
            <person name="Kawai-Toyooka H."/>
            <person name="Smith D.R."/>
            <person name="Sparks H."/>
            <person name="Anderson J."/>
            <person name="Bakaric R."/>
            <person name="Luria V."/>
            <person name="Karger A."/>
            <person name="Kirschner M.W."/>
            <person name="Durand P.M."/>
            <person name="Michod R.E."/>
            <person name="Nozaki H."/>
            <person name="Olson B.J."/>
        </authorList>
    </citation>
    <scope>NUCLEOTIDE SEQUENCE [LARGE SCALE GENOMIC DNA]</scope>
    <source>
        <strain evidence="4">NIES-2863</strain>
    </source>
</reference>
<dbReference type="EMBL" id="LSYV01000011">
    <property type="protein sequence ID" value="KXZ52086.1"/>
    <property type="molecule type" value="Genomic_DNA"/>
</dbReference>
<evidence type="ECO:0000256" key="1">
    <source>
        <dbReference type="SAM" id="MobiDB-lite"/>
    </source>
</evidence>